<dbReference type="EMBL" id="CP002902">
    <property type="protein sequence ID" value="AEJ43782.1"/>
    <property type="molecule type" value="Genomic_DNA"/>
</dbReference>
<gene>
    <name evidence="1" type="ordered locus">TC41_1865</name>
</gene>
<protein>
    <submittedName>
        <fullName evidence="1">Uncharacterized protein</fullName>
    </submittedName>
</protein>
<dbReference type="STRING" id="1048834.TC41_1865"/>
<name>F8IDC9_ALIAT</name>
<accession>F8IDC9</accession>
<evidence type="ECO:0000313" key="2">
    <source>
        <dbReference type="Proteomes" id="UP000000292"/>
    </source>
</evidence>
<dbReference type="Proteomes" id="UP000000292">
    <property type="component" value="Chromosome"/>
</dbReference>
<dbReference type="KEGG" id="aad:TC41_1865"/>
<evidence type="ECO:0000313" key="1">
    <source>
        <dbReference type="EMBL" id="AEJ43782.1"/>
    </source>
</evidence>
<reference evidence="2" key="2">
    <citation type="submission" date="2011-06" db="EMBL/GenBank/DDBJ databases">
        <title>The complete genome sequence of Alicyclobacillus acidocaldarius sp. Tc-4-1.</title>
        <authorList>
            <person name="Chen Y."/>
            <person name="He Y."/>
            <person name="Dong Z."/>
            <person name="Hu S."/>
        </authorList>
    </citation>
    <scope>NUCLEOTIDE SEQUENCE [LARGE SCALE GENOMIC DNA]</scope>
    <source>
        <strain evidence="2">Tc-4-1</strain>
    </source>
</reference>
<dbReference type="HOGENOM" id="CLU_190423_0_0_9"/>
<organism evidence="1 2">
    <name type="scientific">Alicyclobacillus acidocaldarius (strain Tc-4-1)</name>
    <name type="common">Bacillus acidocaldarius</name>
    <dbReference type="NCBI Taxonomy" id="1048834"/>
    <lineage>
        <taxon>Bacteria</taxon>
        <taxon>Bacillati</taxon>
        <taxon>Bacillota</taxon>
        <taxon>Bacilli</taxon>
        <taxon>Bacillales</taxon>
        <taxon>Alicyclobacillaceae</taxon>
        <taxon>Alicyclobacillus</taxon>
    </lineage>
</organism>
<dbReference type="AlphaFoldDB" id="F8IDC9"/>
<reference evidence="1 2" key="1">
    <citation type="journal article" date="2011" name="J. Bacteriol.">
        <title>Complete Genome Sequence of Alicyclobacillus acidocaldarius Strain Tc-4-1.</title>
        <authorList>
            <person name="Chen Y."/>
            <person name="He Y."/>
            <person name="Zhang B."/>
            <person name="Yang J."/>
            <person name="Li W."/>
            <person name="Dong Z."/>
            <person name="Hu S."/>
        </authorList>
    </citation>
    <scope>NUCLEOTIDE SEQUENCE [LARGE SCALE GENOMIC DNA]</scope>
    <source>
        <strain evidence="1 2">Tc-4-1</strain>
    </source>
</reference>
<sequence length="74" mass="8462">MNLLVERDLEPYREALELACRRVEDAEALYDLADADHEPVAFARLQAARAEVSSILREAREVWQRGNDVGRVSH</sequence>
<proteinExistence type="predicted"/>